<dbReference type="OrthoDB" id="3174546at2"/>
<dbReference type="RefSeq" id="WP_043467995.1">
    <property type="nucleotide sequence ID" value="NZ_CP134822.1"/>
</dbReference>
<dbReference type="Proteomes" id="UP000028058">
    <property type="component" value="Unassembled WGS sequence"/>
</dbReference>
<keyword evidence="4" id="KW-1185">Reference proteome</keyword>
<dbReference type="AlphaFoldDB" id="A0A3M8ET34"/>
<dbReference type="InterPro" id="IPR006016">
    <property type="entry name" value="UspA"/>
</dbReference>
<dbReference type="PANTHER" id="PTHR46553">
    <property type="entry name" value="ADENINE NUCLEOTIDE ALPHA HYDROLASES-LIKE SUPERFAMILY PROTEIN"/>
    <property type="match status" value="1"/>
</dbReference>
<feature type="domain" description="UspA" evidence="2">
    <location>
        <begin position="151"/>
        <end position="287"/>
    </location>
</feature>
<evidence type="ECO:0000313" key="4">
    <source>
        <dbReference type="Proteomes" id="UP000028058"/>
    </source>
</evidence>
<dbReference type="InterPro" id="IPR006015">
    <property type="entry name" value="Universal_stress_UspA"/>
</dbReference>
<dbReference type="PANTHER" id="PTHR46553:SF3">
    <property type="entry name" value="ADENINE NUCLEOTIDE ALPHA HYDROLASES-LIKE SUPERFAMILY PROTEIN"/>
    <property type="match status" value="1"/>
</dbReference>
<gene>
    <name evidence="3" type="ORF">SFRA_032320</name>
</gene>
<proteinExistence type="inferred from homology"/>
<sequence>MELPVVVGVDGSEHSLAALDWAVDEAARHGAALRIVHASLWGAYEGSESAAGTARFAEPLPVEKILGAAEERARKREPRLVVTTEAIPDDPAAALVREGRNASLLVTGSRGRGAIGGLLLGSVGLAVAARSDCPMVVVRGTGHAPAASGGRVVLGAGDEADGATAARFALREAEVRGAGLTAVRAWRRPHEPMRHPLLTGSPGQAEEEQAEWILEELLREPRRDHPGVEVTHEIVEGPARKALLEASRTADLLVVGARRREGHLGLQLGIVNHAVLHHAACPVAVVPERH</sequence>
<dbReference type="Gene3D" id="3.40.50.620">
    <property type="entry name" value="HUPs"/>
    <property type="match status" value="2"/>
</dbReference>
<comment type="similarity">
    <text evidence="1">Belongs to the universal stress protein A family.</text>
</comment>
<evidence type="ECO:0000259" key="2">
    <source>
        <dbReference type="Pfam" id="PF00582"/>
    </source>
</evidence>
<name>A0A3M8ET34_9ACTN</name>
<dbReference type="PRINTS" id="PR01438">
    <property type="entry name" value="UNVRSLSTRESS"/>
</dbReference>
<evidence type="ECO:0000256" key="1">
    <source>
        <dbReference type="ARBA" id="ARBA00008791"/>
    </source>
</evidence>
<comment type="caution">
    <text evidence="3">The sequence shown here is derived from an EMBL/GenBank/DDBJ whole genome shotgun (WGS) entry which is preliminary data.</text>
</comment>
<reference evidence="3 4" key="1">
    <citation type="journal article" date="2014" name="Genome Announc.">
        <title>Draft Genome Sequence of Streptomyces fradiae ATCC 19609, a Strain Highly Sensitive to Antibiotics.</title>
        <authorList>
            <person name="Bekker O.B."/>
            <person name="Klimina K.M."/>
            <person name="Vatlin A.A."/>
            <person name="Zakharevich N.V."/>
            <person name="Kasianov A.S."/>
            <person name="Danilenko V.N."/>
        </authorList>
    </citation>
    <scope>NUCLEOTIDE SEQUENCE [LARGE SCALE GENOMIC DNA]</scope>
    <source>
        <strain evidence="3 4">ATCC 19609</strain>
    </source>
</reference>
<evidence type="ECO:0000313" key="3">
    <source>
        <dbReference type="EMBL" id="RKM90115.1"/>
    </source>
</evidence>
<feature type="domain" description="UspA" evidence="2">
    <location>
        <begin position="5"/>
        <end position="139"/>
    </location>
</feature>
<protein>
    <submittedName>
        <fullName evidence="3">Universal stress protein</fullName>
    </submittedName>
</protein>
<dbReference type="Pfam" id="PF00582">
    <property type="entry name" value="Usp"/>
    <property type="match status" value="2"/>
</dbReference>
<dbReference type="InterPro" id="IPR014729">
    <property type="entry name" value="Rossmann-like_a/b/a_fold"/>
</dbReference>
<dbReference type="SUPFAM" id="SSF52402">
    <property type="entry name" value="Adenine nucleotide alpha hydrolases-like"/>
    <property type="match status" value="2"/>
</dbReference>
<dbReference type="EMBL" id="JNAD02000026">
    <property type="protein sequence ID" value="RKM90115.1"/>
    <property type="molecule type" value="Genomic_DNA"/>
</dbReference>
<organism evidence="3 4">
    <name type="scientific">Streptomyces xinghaiensis</name>
    <dbReference type="NCBI Taxonomy" id="1038928"/>
    <lineage>
        <taxon>Bacteria</taxon>
        <taxon>Bacillati</taxon>
        <taxon>Actinomycetota</taxon>
        <taxon>Actinomycetes</taxon>
        <taxon>Kitasatosporales</taxon>
        <taxon>Streptomycetaceae</taxon>
        <taxon>Streptomyces</taxon>
    </lineage>
</organism>
<accession>A0A3M8ET34</accession>